<reference evidence="5 6" key="1">
    <citation type="submission" date="2018-03" db="EMBL/GenBank/DDBJ databases">
        <authorList>
            <person name="Keele B.F."/>
        </authorList>
    </citation>
    <scope>NUCLEOTIDE SEQUENCE [LARGE SCALE GENOMIC DNA]</scope>
    <source>
        <strain evidence="5 6">CECT 8504</strain>
    </source>
</reference>
<evidence type="ECO:0000256" key="1">
    <source>
        <dbReference type="ARBA" id="ARBA00022833"/>
    </source>
</evidence>
<proteinExistence type="predicted"/>
<dbReference type="PANTHER" id="PTHR43668">
    <property type="entry name" value="ALLANTOINASE"/>
    <property type="match status" value="1"/>
</dbReference>
<dbReference type="InterPro" id="IPR032466">
    <property type="entry name" value="Metal_Hydrolase"/>
</dbReference>
<keyword evidence="6" id="KW-1185">Reference proteome</keyword>
<keyword evidence="1" id="KW-0862">Zinc</keyword>
<evidence type="ECO:0000259" key="4">
    <source>
        <dbReference type="Pfam" id="PF12890"/>
    </source>
</evidence>
<dbReference type="PANTHER" id="PTHR43668:SF2">
    <property type="entry name" value="ALLANTOINASE"/>
    <property type="match status" value="1"/>
</dbReference>
<evidence type="ECO:0000313" key="6">
    <source>
        <dbReference type="Proteomes" id="UP000244912"/>
    </source>
</evidence>
<dbReference type="Proteomes" id="UP000244912">
    <property type="component" value="Unassembled WGS sequence"/>
</dbReference>
<dbReference type="EMBL" id="ONZF01000002">
    <property type="protein sequence ID" value="SPJ23511.1"/>
    <property type="molecule type" value="Genomic_DNA"/>
</dbReference>
<dbReference type="NCBIfam" id="TIGR00857">
    <property type="entry name" value="pyrC_multi"/>
    <property type="match status" value="1"/>
</dbReference>
<dbReference type="GO" id="GO:0006221">
    <property type="term" value="P:pyrimidine nucleotide biosynthetic process"/>
    <property type="evidence" value="ECO:0007669"/>
    <property type="project" value="UniProtKB-KW"/>
</dbReference>
<sequence length="429" mass="45420">MDITFRNARLIDPEAGEERAGDLFIAKGVISDAAADGAIEIDCRGKCLAPGIVDLGVKVSEPGERHKESFRSAGRAAARGGVTTMVTRPDTTPAIDTPEVLEFVSRRAQADAGVRVAHMAALTKGREGREMVEIGFLMDAGAVAFTDCDAVVDDTRILSRALTYAKGLGALVVGHVQEPGLSRGAAATGGKFASLKGLPAVSAMAERMGLDRDISLIEMTGARYHVDQITSARALPALERAKRNGLDITAGVGIHHLTLNEFDLGDFKTFFKLKPPLRSEDDRLAAVEAVASGLIDVICSMHTPQDEESKRLPFEEAASGAVGLETLLPAAMRLVHAGPLDLPTLWRALSLNPARRLGLSGGRLSPDAPADLVLFDPDAPFVLDRSTLASKSKNTPFDGARMEGRVLGTWVGGTRVFPEPDPAVPGDHP</sequence>
<dbReference type="Pfam" id="PF07969">
    <property type="entry name" value="Amidohydro_3"/>
    <property type="match status" value="1"/>
</dbReference>
<dbReference type="Gene3D" id="2.30.40.10">
    <property type="entry name" value="Urease, subunit C, domain 1"/>
    <property type="match status" value="1"/>
</dbReference>
<dbReference type="GO" id="GO:0006145">
    <property type="term" value="P:purine nucleobase catabolic process"/>
    <property type="evidence" value="ECO:0007669"/>
    <property type="project" value="TreeGrafter"/>
</dbReference>
<keyword evidence="2" id="KW-0665">Pyrimidine biosynthesis</keyword>
<dbReference type="GO" id="GO:0004151">
    <property type="term" value="F:dihydroorotase activity"/>
    <property type="evidence" value="ECO:0007669"/>
    <property type="project" value="UniProtKB-EC"/>
</dbReference>
<feature type="domain" description="Dihydroorotase catalytic" evidence="4">
    <location>
        <begin position="45"/>
        <end position="231"/>
    </location>
</feature>
<name>A0A2R8BTM7_9RHOB</name>
<dbReference type="OrthoDB" id="9803027at2"/>
<dbReference type="GO" id="GO:0046872">
    <property type="term" value="F:metal ion binding"/>
    <property type="evidence" value="ECO:0007669"/>
    <property type="project" value="InterPro"/>
</dbReference>
<feature type="domain" description="Amidohydrolase 3" evidence="3">
    <location>
        <begin position="339"/>
        <end position="417"/>
    </location>
</feature>
<dbReference type="SUPFAM" id="SSF51338">
    <property type="entry name" value="Composite domain of metallo-dependent hydrolases"/>
    <property type="match status" value="1"/>
</dbReference>
<accession>A0A2R8BTM7</accession>
<dbReference type="RefSeq" id="WP_108893336.1">
    <property type="nucleotide sequence ID" value="NZ_ONZF01000002.1"/>
</dbReference>
<dbReference type="SUPFAM" id="SSF51556">
    <property type="entry name" value="Metallo-dependent hydrolases"/>
    <property type="match status" value="1"/>
</dbReference>
<protein>
    <submittedName>
        <fullName evidence="5">Dihydroorotase</fullName>
        <ecNumber evidence="5">3.5.2.3</ecNumber>
    </submittedName>
</protein>
<dbReference type="GO" id="GO:0004038">
    <property type="term" value="F:allantoinase activity"/>
    <property type="evidence" value="ECO:0007669"/>
    <property type="project" value="TreeGrafter"/>
</dbReference>
<evidence type="ECO:0000259" key="3">
    <source>
        <dbReference type="Pfam" id="PF07969"/>
    </source>
</evidence>
<keyword evidence="5" id="KW-0378">Hydrolase</keyword>
<dbReference type="AlphaFoldDB" id="A0A2R8BTM7"/>
<dbReference type="CDD" id="cd01317">
    <property type="entry name" value="DHOase_IIa"/>
    <property type="match status" value="1"/>
</dbReference>
<dbReference type="InterPro" id="IPR024403">
    <property type="entry name" value="DHOase_cat"/>
</dbReference>
<dbReference type="EC" id="3.5.2.3" evidence="5"/>
<gene>
    <name evidence="5" type="primary">pyrC_1</name>
    <name evidence="5" type="ORF">PAA8504_01323</name>
</gene>
<evidence type="ECO:0000256" key="2">
    <source>
        <dbReference type="ARBA" id="ARBA00022975"/>
    </source>
</evidence>
<dbReference type="InterPro" id="IPR004722">
    <property type="entry name" value="DHOase"/>
</dbReference>
<evidence type="ECO:0000313" key="5">
    <source>
        <dbReference type="EMBL" id="SPJ23511.1"/>
    </source>
</evidence>
<dbReference type="Gene3D" id="3.20.20.140">
    <property type="entry name" value="Metal-dependent hydrolases"/>
    <property type="match status" value="1"/>
</dbReference>
<dbReference type="InterPro" id="IPR011059">
    <property type="entry name" value="Metal-dep_hydrolase_composite"/>
</dbReference>
<dbReference type="InterPro" id="IPR013108">
    <property type="entry name" value="Amidohydro_3"/>
</dbReference>
<dbReference type="GO" id="GO:0005737">
    <property type="term" value="C:cytoplasm"/>
    <property type="evidence" value="ECO:0007669"/>
    <property type="project" value="TreeGrafter"/>
</dbReference>
<dbReference type="InterPro" id="IPR050138">
    <property type="entry name" value="DHOase/Allantoinase_Hydrolase"/>
</dbReference>
<dbReference type="Pfam" id="PF12890">
    <property type="entry name" value="DHOase"/>
    <property type="match status" value="1"/>
</dbReference>
<organism evidence="5 6">
    <name type="scientific">Palleronia abyssalis</name>
    <dbReference type="NCBI Taxonomy" id="1501240"/>
    <lineage>
        <taxon>Bacteria</taxon>
        <taxon>Pseudomonadati</taxon>
        <taxon>Pseudomonadota</taxon>
        <taxon>Alphaproteobacteria</taxon>
        <taxon>Rhodobacterales</taxon>
        <taxon>Roseobacteraceae</taxon>
        <taxon>Palleronia</taxon>
    </lineage>
</organism>